<dbReference type="Gramene" id="RZC66678">
    <property type="protein sequence ID" value="RZC66678"/>
    <property type="gene ID" value="C5167_010369"/>
</dbReference>
<accession>A0A4Y7K408</accession>
<name>A0A4Y7K408_PAPSO</name>
<keyword evidence="2" id="KW-1185">Reference proteome</keyword>
<evidence type="ECO:0000313" key="1">
    <source>
        <dbReference type="EMBL" id="RZC66678.1"/>
    </source>
</evidence>
<dbReference type="AlphaFoldDB" id="A0A4Y7K408"/>
<sequence>MKEKILTWWRFLYDIVIRFGGLNS</sequence>
<proteinExistence type="predicted"/>
<dbReference type="Proteomes" id="UP000316621">
    <property type="component" value="Chromosome 6"/>
</dbReference>
<protein>
    <submittedName>
        <fullName evidence="1">Uncharacterized protein</fullName>
    </submittedName>
</protein>
<evidence type="ECO:0000313" key="2">
    <source>
        <dbReference type="Proteomes" id="UP000316621"/>
    </source>
</evidence>
<organism evidence="1 2">
    <name type="scientific">Papaver somniferum</name>
    <name type="common">Opium poppy</name>
    <dbReference type="NCBI Taxonomy" id="3469"/>
    <lineage>
        <taxon>Eukaryota</taxon>
        <taxon>Viridiplantae</taxon>
        <taxon>Streptophyta</taxon>
        <taxon>Embryophyta</taxon>
        <taxon>Tracheophyta</taxon>
        <taxon>Spermatophyta</taxon>
        <taxon>Magnoliopsida</taxon>
        <taxon>Ranunculales</taxon>
        <taxon>Papaveraceae</taxon>
        <taxon>Papaveroideae</taxon>
        <taxon>Papaver</taxon>
    </lineage>
</organism>
<dbReference type="EMBL" id="CM010720">
    <property type="protein sequence ID" value="RZC66678.1"/>
    <property type="molecule type" value="Genomic_DNA"/>
</dbReference>
<gene>
    <name evidence="1" type="ORF">C5167_010369</name>
</gene>
<reference evidence="1 2" key="1">
    <citation type="journal article" date="2018" name="Science">
        <title>The opium poppy genome and morphinan production.</title>
        <authorList>
            <person name="Guo L."/>
            <person name="Winzer T."/>
            <person name="Yang X."/>
            <person name="Li Y."/>
            <person name="Ning Z."/>
            <person name="He Z."/>
            <person name="Teodor R."/>
            <person name="Lu Y."/>
            <person name="Bowser T.A."/>
            <person name="Graham I.A."/>
            <person name="Ye K."/>
        </authorList>
    </citation>
    <scope>NUCLEOTIDE SEQUENCE [LARGE SCALE GENOMIC DNA]</scope>
    <source>
        <strain evidence="2">cv. HN1</strain>
        <tissue evidence="1">Leaves</tissue>
    </source>
</reference>